<keyword evidence="3" id="KW-1185">Reference proteome</keyword>
<evidence type="ECO:0000256" key="1">
    <source>
        <dbReference type="SAM" id="Phobius"/>
    </source>
</evidence>
<accession>A0ABZ2PFF4</accession>
<evidence type="ECO:0000313" key="3">
    <source>
        <dbReference type="Proteomes" id="UP001432000"/>
    </source>
</evidence>
<proteinExistence type="predicted"/>
<gene>
    <name evidence="2" type="ORF">WDS16_21625</name>
</gene>
<sequence length="393" mass="41798">MTTTDEATNDHRSSDRLLRTIARFVSAGYLVYFAIVLPDFIRTTFVTAAWWTPVTVIAVFGTGLSMGVASLARDTRWIRLTGALATIAFLAAALSWWFVWDSSVTDPNGMPLATFPGLAGLAAAASLPAWLAFAQLLVAVVSVQLSINILRGPLLEGPLFADILFALLFCSIFVAATLGVRRTARILDDTIESTHRQAATAAAMSARTVERERFDALIHDGVLSSLLAVARQGRTDGVVRQTQLTLAQLDSLRDNSTATSFDVAETIAQLRSAATNVDEDIDITVESCCTTGFPADVVRTVSAALAEAVRNSVEHAGPTAARSSTIVLTETTMDVTLTDDGLGFDPTDVAPHRMGIAVSILGRMRSLRGGSAQVLSSRGGTGTAVELHWTARS</sequence>
<feature type="transmembrane region" description="Helical" evidence="1">
    <location>
        <begin position="159"/>
        <end position="180"/>
    </location>
</feature>
<reference evidence="2 3" key="1">
    <citation type="submission" date="2024-03" db="EMBL/GenBank/DDBJ databases">
        <title>Natural products discovery in diverse microorganisms through a two-stage MS feature dereplication strategy.</title>
        <authorList>
            <person name="Zhang R."/>
        </authorList>
    </citation>
    <scope>NUCLEOTIDE SEQUENCE [LARGE SCALE GENOMIC DNA]</scope>
    <source>
        <strain evidence="2 3">18930</strain>
    </source>
</reference>
<dbReference type="SUPFAM" id="SSF55874">
    <property type="entry name" value="ATPase domain of HSP90 chaperone/DNA topoisomerase II/histidine kinase"/>
    <property type="match status" value="1"/>
</dbReference>
<organism evidence="2 3">
    <name type="scientific">Rhodococcus sovatensis</name>
    <dbReference type="NCBI Taxonomy" id="1805840"/>
    <lineage>
        <taxon>Bacteria</taxon>
        <taxon>Bacillati</taxon>
        <taxon>Actinomycetota</taxon>
        <taxon>Actinomycetes</taxon>
        <taxon>Mycobacteriales</taxon>
        <taxon>Nocardiaceae</taxon>
        <taxon>Rhodococcus</taxon>
    </lineage>
</organism>
<feature type="transmembrane region" description="Helical" evidence="1">
    <location>
        <begin position="80"/>
        <end position="99"/>
    </location>
</feature>
<keyword evidence="1" id="KW-0812">Transmembrane</keyword>
<evidence type="ECO:0000313" key="2">
    <source>
        <dbReference type="EMBL" id="WXG67795.1"/>
    </source>
</evidence>
<keyword evidence="2" id="KW-0547">Nucleotide-binding</keyword>
<feature type="transmembrane region" description="Helical" evidence="1">
    <location>
        <begin position="47"/>
        <end position="68"/>
    </location>
</feature>
<keyword evidence="1" id="KW-0472">Membrane</keyword>
<dbReference type="InterPro" id="IPR036890">
    <property type="entry name" value="HATPase_C_sf"/>
</dbReference>
<keyword evidence="1" id="KW-1133">Transmembrane helix</keyword>
<dbReference type="GO" id="GO:0005524">
    <property type="term" value="F:ATP binding"/>
    <property type="evidence" value="ECO:0007669"/>
    <property type="project" value="UniProtKB-KW"/>
</dbReference>
<dbReference type="EMBL" id="CP147846">
    <property type="protein sequence ID" value="WXG67795.1"/>
    <property type="molecule type" value="Genomic_DNA"/>
</dbReference>
<dbReference type="RefSeq" id="WP_338887580.1">
    <property type="nucleotide sequence ID" value="NZ_CP147846.1"/>
</dbReference>
<feature type="transmembrane region" description="Helical" evidence="1">
    <location>
        <begin position="21"/>
        <end position="41"/>
    </location>
</feature>
<feature type="transmembrane region" description="Helical" evidence="1">
    <location>
        <begin position="119"/>
        <end position="147"/>
    </location>
</feature>
<dbReference type="Proteomes" id="UP001432000">
    <property type="component" value="Chromosome"/>
</dbReference>
<keyword evidence="2" id="KW-0067">ATP-binding</keyword>
<dbReference type="Gene3D" id="3.30.565.10">
    <property type="entry name" value="Histidine kinase-like ATPase, C-terminal domain"/>
    <property type="match status" value="1"/>
</dbReference>
<name>A0ABZ2PFF4_9NOCA</name>
<protein>
    <submittedName>
        <fullName evidence="2">ATP-binding protein</fullName>
    </submittedName>
</protein>